<evidence type="ECO:0000313" key="3">
    <source>
        <dbReference type="Proteomes" id="UP000461288"/>
    </source>
</evidence>
<dbReference type="InterPro" id="IPR013321">
    <property type="entry name" value="Arc_rbn_hlx_hlx"/>
</dbReference>
<proteinExistence type="predicted"/>
<dbReference type="SUPFAM" id="SSF47598">
    <property type="entry name" value="Ribbon-helix-helix"/>
    <property type="match status" value="1"/>
</dbReference>
<reference evidence="2 3" key="1">
    <citation type="submission" date="2019-12" db="EMBL/GenBank/DDBJ databases">
        <title>Draft genome sequence of Pseudomonas otitidis recovered from a chicken carcass.</title>
        <authorList>
            <person name="Vieira T.R."/>
            <person name="Oliviera E.F.C."/>
            <person name="Silva N.M.V."/>
            <person name="Sambrano G.E."/>
            <person name="Cibulski S.P."/>
            <person name="Cardoso M.R.I."/>
        </authorList>
    </citation>
    <scope>NUCLEOTIDE SEQUENCE [LARGE SCALE GENOMIC DNA]</scope>
    <source>
        <strain evidence="2 3">25_K</strain>
    </source>
</reference>
<dbReference type="Proteomes" id="UP000461288">
    <property type="component" value="Unassembled WGS sequence"/>
</dbReference>
<organism evidence="2 3">
    <name type="scientific">Metapseudomonas otitidis</name>
    <dbReference type="NCBI Taxonomy" id="319939"/>
    <lineage>
        <taxon>Bacteria</taxon>
        <taxon>Pseudomonadati</taxon>
        <taxon>Pseudomonadota</taxon>
        <taxon>Gammaproteobacteria</taxon>
        <taxon>Pseudomonadales</taxon>
        <taxon>Pseudomonadaceae</taxon>
        <taxon>Metapseudomonas</taxon>
    </lineage>
</organism>
<dbReference type="GO" id="GO:0003677">
    <property type="term" value="F:DNA binding"/>
    <property type="evidence" value="ECO:0007669"/>
    <property type="project" value="UniProtKB-KW"/>
</dbReference>
<dbReference type="InterPro" id="IPR005569">
    <property type="entry name" value="Arc_DNA-bd_dom"/>
</dbReference>
<gene>
    <name evidence="2" type="ORF">GO594_17275</name>
</gene>
<dbReference type="InterPro" id="IPR010985">
    <property type="entry name" value="Ribbon_hlx_hlx"/>
</dbReference>
<dbReference type="Gene3D" id="1.10.1220.10">
    <property type="entry name" value="Met repressor-like"/>
    <property type="match status" value="1"/>
</dbReference>
<accession>A0A7X3H977</accession>
<evidence type="ECO:0000313" key="2">
    <source>
        <dbReference type="EMBL" id="MWK57733.1"/>
    </source>
</evidence>
<dbReference type="RefSeq" id="WP_160481533.1">
    <property type="nucleotide sequence ID" value="NZ_WTFN01000042.1"/>
</dbReference>
<sequence length="140" mass="15294">MSREDPQFKLRMPVQLRAQVEQAAKTSGRSLNAELAARIEASFLGESATEKLMPAARARELALMVRAGLPDEIRRRAIEAIARAVRLGHDGVRVDVGDLGLNFGLSEADLSRLMGDVLQELSEAGYKASWEETASIGIKF</sequence>
<protein>
    <submittedName>
        <fullName evidence="2">Arc family DNA-binding protein</fullName>
    </submittedName>
</protein>
<dbReference type="GO" id="GO:0006355">
    <property type="term" value="P:regulation of DNA-templated transcription"/>
    <property type="evidence" value="ECO:0007669"/>
    <property type="project" value="InterPro"/>
</dbReference>
<feature type="domain" description="Arc-like DNA binding" evidence="1">
    <location>
        <begin position="2"/>
        <end position="48"/>
    </location>
</feature>
<dbReference type="EMBL" id="WTFN01000042">
    <property type="protein sequence ID" value="MWK57733.1"/>
    <property type="molecule type" value="Genomic_DNA"/>
</dbReference>
<evidence type="ECO:0000259" key="1">
    <source>
        <dbReference type="Pfam" id="PF03869"/>
    </source>
</evidence>
<dbReference type="AlphaFoldDB" id="A0A7X3H977"/>
<dbReference type="Pfam" id="PF03869">
    <property type="entry name" value="Arc"/>
    <property type="match status" value="1"/>
</dbReference>
<comment type="caution">
    <text evidence="2">The sequence shown here is derived from an EMBL/GenBank/DDBJ whole genome shotgun (WGS) entry which is preliminary data.</text>
</comment>
<name>A0A7X3H977_9GAMM</name>
<keyword evidence="2" id="KW-0238">DNA-binding</keyword>